<dbReference type="GO" id="GO:0030170">
    <property type="term" value="F:pyridoxal phosphate binding"/>
    <property type="evidence" value="ECO:0007669"/>
    <property type="project" value="InterPro"/>
</dbReference>
<accession>A0A178MYQ7</accession>
<dbReference type="Proteomes" id="UP000078543">
    <property type="component" value="Unassembled WGS sequence"/>
</dbReference>
<dbReference type="AlphaFoldDB" id="A0A178MYQ7"/>
<evidence type="ECO:0000256" key="6">
    <source>
        <dbReference type="SAM" id="MobiDB-lite"/>
    </source>
</evidence>
<evidence type="ECO:0000256" key="1">
    <source>
        <dbReference type="ARBA" id="ARBA00001933"/>
    </source>
</evidence>
<dbReference type="InterPro" id="IPR015422">
    <property type="entry name" value="PyrdxlP-dep_Trfase_small"/>
</dbReference>
<comment type="caution">
    <text evidence="8">The sequence shown here is derived from an EMBL/GenBank/DDBJ whole genome shotgun (WGS) entry which is preliminary data.</text>
</comment>
<comment type="similarity">
    <text evidence="5">Belongs to the class-I pyridoxal-phosphate-dependent aminotransferase family.</text>
</comment>
<dbReference type="CDD" id="cd00609">
    <property type="entry name" value="AAT_like"/>
    <property type="match status" value="1"/>
</dbReference>
<sequence>MPAPRTAVADPTLTRPDWTRGSPRDPARLWLDKNENWDPELNRVVAEVMRALPAEAYCTYPESAQLYAKLAAWAGVEPGNLMLAAGSDGVIRSVFEAYVEPGDTVIHTVPTFAMYSVYSRMYGARVVGIEYERGSDGPVLAIDRLLTAIRTEGPKLVCLPNPDSPTGTVVPPEQLESIIAAAGEAGALMLVDEAYHPFHPDSVVPAIARYPHLVVCRSTGKAWGMAGIRIGYGVASPEVAKILHKVRPMYEVGAVAVHAFEAMLDHADAMRASVARLEAGKALFLAEMETLGFKVLKGAGNFCHVAFGAHAAAIHARLDGRVMYRKDFAEPCLAGYSRFSAATPELFAPVIALIRAAIQGNRP</sequence>
<dbReference type="PANTHER" id="PTHR42885">
    <property type="entry name" value="HISTIDINOL-PHOSPHATE AMINOTRANSFERASE-RELATED"/>
    <property type="match status" value="1"/>
</dbReference>
<keyword evidence="4" id="KW-0663">Pyridoxal phosphate</keyword>
<evidence type="ECO:0000256" key="3">
    <source>
        <dbReference type="ARBA" id="ARBA00022679"/>
    </source>
</evidence>
<gene>
    <name evidence="8" type="ORF">A6A05_00200</name>
</gene>
<dbReference type="InterPro" id="IPR015424">
    <property type="entry name" value="PyrdxlP-dep_Trfase"/>
</dbReference>
<dbReference type="PANTHER" id="PTHR42885:SF2">
    <property type="entry name" value="HISTIDINOL-PHOSPHATE AMINOTRANSFERASE"/>
    <property type="match status" value="1"/>
</dbReference>
<dbReference type="Gene3D" id="3.40.640.10">
    <property type="entry name" value="Type I PLP-dependent aspartate aminotransferase-like (Major domain)"/>
    <property type="match status" value="1"/>
</dbReference>
<dbReference type="OrthoDB" id="9809616at2"/>
<evidence type="ECO:0000256" key="4">
    <source>
        <dbReference type="ARBA" id="ARBA00022898"/>
    </source>
</evidence>
<keyword evidence="9" id="KW-1185">Reference proteome</keyword>
<feature type="domain" description="Aminotransferase class I/classII large" evidence="7">
    <location>
        <begin position="30"/>
        <end position="311"/>
    </location>
</feature>
<feature type="region of interest" description="Disordered" evidence="6">
    <location>
        <begin position="1"/>
        <end position="25"/>
    </location>
</feature>
<proteinExistence type="inferred from homology"/>
<keyword evidence="2 5" id="KW-0032">Aminotransferase</keyword>
<organism evidence="8 9">
    <name type="scientific">Magnetospirillum moscoviense</name>
    <dbReference type="NCBI Taxonomy" id="1437059"/>
    <lineage>
        <taxon>Bacteria</taxon>
        <taxon>Pseudomonadati</taxon>
        <taxon>Pseudomonadota</taxon>
        <taxon>Alphaproteobacteria</taxon>
        <taxon>Rhodospirillales</taxon>
        <taxon>Rhodospirillaceae</taxon>
        <taxon>Magnetospirillum</taxon>
    </lineage>
</organism>
<dbReference type="Gene3D" id="3.90.1150.10">
    <property type="entry name" value="Aspartate Aminotransferase, domain 1"/>
    <property type="match status" value="1"/>
</dbReference>
<evidence type="ECO:0000256" key="5">
    <source>
        <dbReference type="RuleBase" id="RU000481"/>
    </source>
</evidence>
<dbReference type="SUPFAM" id="SSF53383">
    <property type="entry name" value="PLP-dependent transferases"/>
    <property type="match status" value="1"/>
</dbReference>
<dbReference type="RefSeq" id="WP_082910728.1">
    <property type="nucleotide sequence ID" value="NZ_LWQU01000104.1"/>
</dbReference>
<name>A0A178MYQ7_9PROT</name>
<evidence type="ECO:0000256" key="2">
    <source>
        <dbReference type="ARBA" id="ARBA00022576"/>
    </source>
</evidence>
<dbReference type="GO" id="GO:0008483">
    <property type="term" value="F:transaminase activity"/>
    <property type="evidence" value="ECO:0007669"/>
    <property type="project" value="UniProtKB-KW"/>
</dbReference>
<protein>
    <recommendedName>
        <fullName evidence="5">Aminotransferase</fullName>
        <ecNumber evidence="5">2.6.1.-</ecNumber>
    </recommendedName>
</protein>
<dbReference type="InterPro" id="IPR004839">
    <property type="entry name" value="Aminotransferase_I/II_large"/>
</dbReference>
<dbReference type="STRING" id="1437059.A6A05_00200"/>
<dbReference type="EC" id="2.6.1.-" evidence="5"/>
<keyword evidence="3 5" id="KW-0808">Transferase</keyword>
<dbReference type="Pfam" id="PF00155">
    <property type="entry name" value="Aminotran_1_2"/>
    <property type="match status" value="1"/>
</dbReference>
<evidence type="ECO:0000313" key="8">
    <source>
        <dbReference type="EMBL" id="OAN55157.1"/>
    </source>
</evidence>
<evidence type="ECO:0000259" key="7">
    <source>
        <dbReference type="Pfam" id="PF00155"/>
    </source>
</evidence>
<evidence type="ECO:0000313" key="9">
    <source>
        <dbReference type="Proteomes" id="UP000078543"/>
    </source>
</evidence>
<reference evidence="8 9" key="1">
    <citation type="submission" date="2016-04" db="EMBL/GenBank/DDBJ databases">
        <title>Draft genome sequence of freshwater magnetotactic bacteria Magnetospirillum marisnigri SP-1 and Magnetospirillum moscoviense BB-1.</title>
        <authorList>
            <person name="Koziaeva V."/>
            <person name="Dziuba M.V."/>
            <person name="Ivanov T.M."/>
            <person name="Kuznetsov B."/>
            <person name="Grouzdev D.S."/>
        </authorList>
    </citation>
    <scope>NUCLEOTIDE SEQUENCE [LARGE SCALE GENOMIC DNA]</scope>
    <source>
        <strain evidence="8 9">BB-1</strain>
    </source>
</reference>
<dbReference type="InterPro" id="IPR004838">
    <property type="entry name" value="NHTrfase_class1_PyrdxlP-BS"/>
</dbReference>
<dbReference type="PROSITE" id="PS00105">
    <property type="entry name" value="AA_TRANSFER_CLASS_1"/>
    <property type="match status" value="1"/>
</dbReference>
<dbReference type="EMBL" id="LWQU01000104">
    <property type="protein sequence ID" value="OAN55157.1"/>
    <property type="molecule type" value="Genomic_DNA"/>
</dbReference>
<dbReference type="InterPro" id="IPR015421">
    <property type="entry name" value="PyrdxlP-dep_Trfase_major"/>
</dbReference>
<comment type="cofactor">
    <cofactor evidence="1 5">
        <name>pyridoxal 5'-phosphate</name>
        <dbReference type="ChEBI" id="CHEBI:597326"/>
    </cofactor>
</comment>